<dbReference type="InterPro" id="IPR015422">
    <property type="entry name" value="PyrdxlP-dep_Trfase_small"/>
</dbReference>
<keyword evidence="4" id="KW-0663">Pyridoxal phosphate</keyword>
<evidence type="ECO:0000256" key="2">
    <source>
        <dbReference type="ARBA" id="ARBA00022576"/>
    </source>
</evidence>
<dbReference type="InterPro" id="IPR015421">
    <property type="entry name" value="PyrdxlP-dep_Trfase_major"/>
</dbReference>
<evidence type="ECO:0000256" key="3">
    <source>
        <dbReference type="ARBA" id="ARBA00022679"/>
    </source>
</evidence>
<keyword evidence="2 5" id="KW-0032">Aminotransferase</keyword>
<comment type="cofactor">
    <cofactor evidence="1 5">
        <name>pyridoxal 5'-phosphate</name>
        <dbReference type="ChEBI" id="CHEBI:597326"/>
    </cofactor>
</comment>
<dbReference type="RefSeq" id="WP_059345164.1">
    <property type="nucleotide sequence ID" value="NZ_LNOI01000004.1"/>
</dbReference>
<evidence type="ECO:0000313" key="7">
    <source>
        <dbReference type="EMBL" id="KUY17165.1"/>
    </source>
</evidence>
<evidence type="ECO:0000256" key="4">
    <source>
        <dbReference type="ARBA" id="ARBA00022898"/>
    </source>
</evidence>
<name>A0ABD4DKL4_ELIMR</name>
<dbReference type="PANTHER" id="PTHR42885">
    <property type="entry name" value="HISTIDINOL-PHOSPHATE AMINOTRANSFERASE-RELATED"/>
    <property type="match status" value="1"/>
</dbReference>
<gene>
    <name evidence="7" type="ORF">ATB95_12355</name>
</gene>
<keyword evidence="3 5" id="KW-0808">Transferase</keyword>
<dbReference type="Gene3D" id="3.90.1150.10">
    <property type="entry name" value="Aspartate Aminotransferase, domain 1"/>
    <property type="match status" value="1"/>
</dbReference>
<dbReference type="InterPro" id="IPR015424">
    <property type="entry name" value="PyrdxlP-dep_Trfase"/>
</dbReference>
<dbReference type="EMBL" id="LNOI01000004">
    <property type="protein sequence ID" value="KUY17165.1"/>
    <property type="molecule type" value="Genomic_DNA"/>
</dbReference>
<organism evidence="7 8">
    <name type="scientific">Elizabethkingia miricola</name>
    <name type="common">Chryseobacterium miricola</name>
    <dbReference type="NCBI Taxonomy" id="172045"/>
    <lineage>
        <taxon>Bacteria</taxon>
        <taxon>Pseudomonadati</taxon>
        <taxon>Bacteroidota</taxon>
        <taxon>Flavobacteriia</taxon>
        <taxon>Flavobacteriales</taxon>
        <taxon>Weeksellaceae</taxon>
        <taxon>Elizabethkingia</taxon>
    </lineage>
</organism>
<comment type="caution">
    <text evidence="7">The sequence shown here is derived from an EMBL/GenBank/DDBJ whole genome shotgun (WGS) entry which is preliminary data.</text>
</comment>
<evidence type="ECO:0000256" key="5">
    <source>
        <dbReference type="RuleBase" id="RU000481"/>
    </source>
</evidence>
<dbReference type="PROSITE" id="PS00105">
    <property type="entry name" value="AA_TRANSFER_CLASS_1"/>
    <property type="match status" value="1"/>
</dbReference>
<evidence type="ECO:0000313" key="8">
    <source>
        <dbReference type="Proteomes" id="UP000064412"/>
    </source>
</evidence>
<dbReference type="EC" id="2.6.1.-" evidence="5"/>
<dbReference type="GO" id="GO:0008483">
    <property type="term" value="F:transaminase activity"/>
    <property type="evidence" value="ECO:0007669"/>
    <property type="project" value="UniProtKB-KW"/>
</dbReference>
<comment type="similarity">
    <text evidence="5">Belongs to the class-I pyridoxal-phosphate-dependent aminotransferase family.</text>
</comment>
<dbReference type="AlphaFoldDB" id="A0ABD4DKL4"/>
<dbReference type="CDD" id="cd00609">
    <property type="entry name" value="AAT_like"/>
    <property type="match status" value="1"/>
</dbReference>
<dbReference type="InterPro" id="IPR004838">
    <property type="entry name" value="NHTrfase_class1_PyrdxlP-BS"/>
</dbReference>
<proteinExistence type="inferred from homology"/>
<dbReference type="PANTHER" id="PTHR42885:SF2">
    <property type="entry name" value="HISTIDINOL-PHOSPHATE AMINOTRANSFERASE"/>
    <property type="match status" value="1"/>
</dbReference>
<feature type="domain" description="Aminotransferase class I/classII large" evidence="6">
    <location>
        <begin position="78"/>
        <end position="366"/>
    </location>
</feature>
<dbReference type="SUPFAM" id="SSF53383">
    <property type="entry name" value="PLP-dependent transferases"/>
    <property type="match status" value="1"/>
</dbReference>
<sequence length="372" mass="43288">MNLSNTENEFKDKLRILKKESGLHSASVNEIEFVLNTKIKIDACFLCNPYSQKLAYRWLGKDIKKQLQHYPPSNSFLAKHIGIWRNLDPSKIIVGNGAIELIYLLLNTIKQKKIVIPIPSFSTYYELLEKDNQILYFKLSADHEYRIDIYSFIEFIQRENPDYVILINPSNPSGQILYPDDIKLIHSLLKTNQVLIIDESFIDFADLDASIEYYADNQENIVIIRSLSKDFGLAGLRLGYSLMPHRIKEQLNVSSFLWNINGLASIFCTYLSNEKFILEYNKCRLRYIEDKKAFYGQLCKLPVKVYDSSANFFLIKPEVLAEDLFVRLLYKYGIYSRLLNDKIGLDKNYLRIASKTEIENKKIINALNKELS</sequence>
<reference evidence="7 8" key="1">
    <citation type="submission" date="2015-11" db="EMBL/GenBank/DDBJ databases">
        <authorList>
            <person name="Nicholson A.C."/>
            <person name="Humrighouse B.W."/>
            <person name="Graziano J."/>
            <person name="Lasker B."/>
            <person name="Whitney A.M."/>
            <person name="Mcquiston J.R."/>
        </authorList>
    </citation>
    <scope>NUCLEOTIDE SEQUENCE [LARGE SCALE GENOMIC DNA]</scope>
    <source>
        <strain evidence="7 8">G4071</strain>
    </source>
</reference>
<dbReference type="InterPro" id="IPR004839">
    <property type="entry name" value="Aminotransferase_I/II_large"/>
</dbReference>
<evidence type="ECO:0000256" key="1">
    <source>
        <dbReference type="ARBA" id="ARBA00001933"/>
    </source>
</evidence>
<evidence type="ECO:0000259" key="6">
    <source>
        <dbReference type="Pfam" id="PF00155"/>
    </source>
</evidence>
<protein>
    <recommendedName>
        <fullName evidence="5">Aminotransferase</fullName>
        <ecNumber evidence="5">2.6.1.-</ecNumber>
    </recommendedName>
</protein>
<dbReference type="Proteomes" id="UP000064412">
    <property type="component" value="Unassembled WGS sequence"/>
</dbReference>
<dbReference type="Gene3D" id="3.40.640.10">
    <property type="entry name" value="Type I PLP-dependent aspartate aminotransferase-like (Major domain)"/>
    <property type="match status" value="1"/>
</dbReference>
<accession>A0ABD4DKL4</accession>
<dbReference type="Pfam" id="PF00155">
    <property type="entry name" value="Aminotran_1_2"/>
    <property type="match status" value="1"/>
</dbReference>